<accession>A0A1Q5PRH2</accession>
<feature type="transmembrane region" description="Helical" evidence="1">
    <location>
        <begin position="12"/>
        <end position="35"/>
    </location>
</feature>
<keyword evidence="3" id="KW-1185">Reference proteome</keyword>
<comment type="caution">
    <text evidence="2">The sequence shown here is derived from an EMBL/GenBank/DDBJ whole genome shotgun (WGS) entry which is preliminary data.</text>
</comment>
<name>A0A1Q5PRH2_9ACTO</name>
<evidence type="ECO:0000313" key="3">
    <source>
        <dbReference type="Proteomes" id="UP000186465"/>
    </source>
</evidence>
<protein>
    <submittedName>
        <fullName evidence="2">Uncharacterized protein</fullName>
    </submittedName>
</protein>
<dbReference type="EMBL" id="MPDM01000002">
    <property type="protein sequence ID" value="OKL50167.1"/>
    <property type="molecule type" value="Genomic_DNA"/>
</dbReference>
<evidence type="ECO:0000256" key="1">
    <source>
        <dbReference type="SAM" id="Phobius"/>
    </source>
</evidence>
<keyword evidence="1" id="KW-0472">Membrane</keyword>
<reference evidence="3" key="1">
    <citation type="submission" date="2016-11" db="EMBL/GenBank/DDBJ databases">
        <title>Actinomyces gypaetusis sp. nov. isolated from Gypaetus barbatus in Qinghai Tibet Plateau China.</title>
        <authorList>
            <person name="Meng X."/>
        </authorList>
    </citation>
    <scope>NUCLEOTIDE SEQUENCE [LARGE SCALE GENOMIC DNA]</scope>
    <source>
        <strain evidence="3">DSM 15383</strain>
    </source>
</reference>
<proteinExistence type="predicted"/>
<dbReference type="RefSeq" id="WP_075360992.1">
    <property type="nucleotide sequence ID" value="NZ_MPDM01000002.1"/>
</dbReference>
<gene>
    <name evidence="2" type="ORF">BM477_01870</name>
</gene>
<feature type="transmembrane region" description="Helical" evidence="1">
    <location>
        <begin position="106"/>
        <end position="127"/>
    </location>
</feature>
<dbReference type="STRING" id="156892.BM477_01870"/>
<organism evidence="2 3">
    <name type="scientific">Boudabousia marimammalium</name>
    <dbReference type="NCBI Taxonomy" id="156892"/>
    <lineage>
        <taxon>Bacteria</taxon>
        <taxon>Bacillati</taxon>
        <taxon>Actinomycetota</taxon>
        <taxon>Actinomycetes</taxon>
        <taxon>Actinomycetales</taxon>
        <taxon>Actinomycetaceae</taxon>
        <taxon>Boudabousia</taxon>
    </lineage>
</organism>
<dbReference type="AlphaFoldDB" id="A0A1Q5PRH2"/>
<feature type="transmembrane region" description="Helical" evidence="1">
    <location>
        <begin position="41"/>
        <end position="60"/>
    </location>
</feature>
<evidence type="ECO:0000313" key="2">
    <source>
        <dbReference type="EMBL" id="OKL50167.1"/>
    </source>
</evidence>
<keyword evidence="1" id="KW-1133">Transmembrane helix</keyword>
<dbReference type="Proteomes" id="UP000186465">
    <property type="component" value="Unassembled WGS sequence"/>
</dbReference>
<feature type="transmembrane region" description="Helical" evidence="1">
    <location>
        <begin position="72"/>
        <end position="94"/>
    </location>
</feature>
<sequence length="135" mass="14396">MGKFSENQAQKRVALALSVVVLAEGVIAVGLAWWLAGSAGIWGTLLGCFGLALLTAATIFELKALANHSTHMLPIALFSFLFKMVMVLVVGVLARHLPICNICAMIVIAVGILSTLIAEAVALIKYYPNSLNMER</sequence>
<dbReference type="OrthoDB" id="9772725at2"/>
<keyword evidence="1" id="KW-0812">Transmembrane</keyword>